<dbReference type="PANTHER" id="PTHR47958">
    <property type="entry name" value="ATP-DEPENDENT RNA HELICASE DBP3"/>
    <property type="match status" value="1"/>
</dbReference>
<sequence length="192" mass="21609">MEEEKKDDPPPIKRYRREEKSSESEEDLDNYEPYVPVKERKKQQLMKLGRLGQLAAEAAAEPKSSSDNDPDDETSQEEWGRRYNVSLLDQHSELKRLAEARALSAAERQAREEEHILESVAQSKALMGVAELAKEAKGIKKPTPIQVQGIPAVLSGRDMIGIAFTGSGKTLVFTLPIIMMCLEQEIKMPFIK</sequence>
<comment type="caution">
    <text evidence="3">The sequence shown here is derived from an EMBL/GenBank/DDBJ whole genome shotgun (WGS) entry which is preliminary data.</text>
</comment>
<feature type="compositionally biased region" description="Basic and acidic residues" evidence="1">
    <location>
        <begin position="1"/>
        <end position="23"/>
    </location>
</feature>
<dbReference type="InterPro" id="IPR011545">
    <property type="entry name" value="DEAD/DEAH_box_helicase_dom"/>
</dbReference>
<reference evidence="3" key="1">
    <citation type="journal article" date="2021" name="G3 (Bethesda)">
        <title>Genome and transcriptome analysis of the beet armyworm Spodoptera exigua reveals targets for pest control. .</title>
        <authorList>
            <person name="Simon S."/>
            <person name="Breeschoten T."/>
            <person name="Jansen H.J."/>
            <person name="Dirks R.P."/>
            <person name="Schranz M.E."/>
            <person name="Ros V.I.D."/>
        </authorList>
    </citation>
    <scope>NUCLEOTIDE SEQUENCE</scope>
    <source>
        <strain evidence="3">TB_SE_WUR_2020</strain>
    </source>
</reference>
<name>A0A922MQK5_SPOEX</name>
<evidence type="ECO:0000313" key="3">
    <source>
        <dbReference type="EMBL" id="KAH9641069.1"/>
    </source>
</evidence>
<dbReference type="AlphaFoldDB" id="A0A922MQK5"/>
<dbReference type="GO" id="GO:0005524">
    <property type="term" value="F:ATP binding"/>
    <property type="evidence" value="ECO:0007669"/>
    <property type="project" value="InterPro"/>
</dbReference>
<proteinExistence type="predicted"/>
<evidence type="ECO:0000259" key="2">
    <source>
        <dbReference type="Pfam" id="PF00270"/>
    </source>
</evidence>
<dbReference type="SUPFAM" id="SSF52540">
    <property type="entry name" value="P-loop containing nucleoside triphosphate hydrolases"/>
    <property type="match status" value="1"/>
</dbReference>
<gene>
    <name evidence="3" type="ORF">HF086_006349</name>
</gene>
<dbReference type="GO" id="GO:0010468">
    <property type="term" value="P:regulation of gene expression"/>
    <property type="evidence" value="ECO:0007669"/>
    <property type="project" value="UniProtKB-ARBA"/>
</dbReference>
<evidence type="ECO:0000256" key="1">
    <source>
        <dbReference type="SAM" id="MobiDB-lite"/>
    </source>
</evidence>
<protein>
    <recommendedName>
        <fullName evidence="2">DEAD/DEAH-box helicase domain-containing protein</fullName>
    </recommendedName>
</protein>
<dbReference type="InterPro" id="IPR027417">
    <property type="entry name" value="P-loop_NTPase"/>
</dbReference>
<evidence type="ECO:0000313" key="4">
    <source>
        <dbReference type="Proteomes" id="UP000814243"/>
    </source>
</evidence>
<dbReference type="Gene3D" id="3.40.50.300">
    <property type="entry name" value="P-loop containing nucleotide triphosphate hydrolases"/>
    <property type="match status" value="1"/>
</dbReference>
<feature type="domain" description="DEAD/DEAH-box helicase" evidence="2">
    <location>
        <begin position="143"/>
        <end position="181"/>
    </location>
</feature>
<feature type="region of interest" description="Disordered" evidence="1">
    <location>
        <begin position="1"/>
        <end position="83"/>
    </location>
</feature>
<dbReference type="Proteomes" id="UP000814243">
    <property type="component" value="Unassembled WGS sequence"/>
</dbReference>
<accession>A0A922MQK5</accession>
<dbReference type="GO" id="GO:0003676">
    <property type="term" value="F:nucleic acid binding"/>
    <property type="evidence" value="ECO:0007669"/>
    <property type="project" value="InterPro"/>
</dbReference>
<organism evidence="3 4">
    <name type="scientific">Spodoptera exigua</name>
    <name type="common">Beet armyworm</name>
    <name type="synonym">Noctua fulgens</name>
    <dbReference type="NCBI Taxonomy" id="7107"/>
    <lineage>
        <taxon>Eukaryota</taxon>
        <taxon>Metazoa</taxon>
        <taxon>Ecdysozoa</taxon>
        <taxon>Arthropoda</taxon>
        <taxon>Hexapoda</taxon>
        <taxon>Insecta</taxon>
        <taxon>Pterygota</taxon>
        <taxon>Neoptera</taxon>
        <taxon>Endopterygota</taxon>
        <taxon>Lepidoptera</taxon>
        <taxon>Glossata</taxon>
        <taxon>Ditrysia</taxon>
        <taxon>Noctuoidea</taxon>
        <taxon>Noctuidae</taxon>
        <taxon>Amphipyrinae</taxon>
        <taxon>Spodoptera</taxon>
    </lineage>
</organism>
<dbReference type="Pfam" id="PF00270">
    <property type="entry name" value="DEAD"/>
    <property type="match status" value="1"/>
</dbReference>
<dbReference type="EMBL" id="JACEFF010000258">
    <property type="protein sequence ID" value="KAH9641069.1"/>
    <property type="molecule type" value="Genomic_DNA"/>
</dbReference>